<dbReference type="PANTHER" id="PTHR45993:SF6">
    <property type="entry name" value="C2H2-TYPE DOMAIN-CONTAINING PROTEIN"/>
    <property type="match status" value="1"/>
</dbReference>
<dbReference type="PROSITE" id="PS50157">
    <property type="entry name" value="ZINC_FINGER_C2H2_2"/>
    <property type="match status" value="2"/>
</dbReference>
<dbReference type="InterPro" id="IPR036236">
    <property type="entry name" value="Znf_C2H2_sf"/>
</dbReference>
<dbReference type="PANTHER" id="PTHR45993">
    <property type="entry name" value="B-CELL LYMPHOMA/LEUKEMIA 11"/>
    <property type="match status" value="1"/>
</dbReference>
<comment type="caution">
    <text evidence="13">The sequence shown here is derived from an EMBL/GenBank/DDBJ whole genome shotgun (WGS) entry which is preliminary data.</text>
</comment>
<dbReference type="FunFam" id="3.30.160.60:FF:001370">
    <property type="entry name" value="Zinc finger protein"/>
    <property type="match status" value="1"/>
</dbReference>
<dbReference type="Gene3D" id="3.30.160.60">
    <property type="entry name" value="Classic Zinc Finger"/>
    <property type="match status" value="2"/>
</dbReference>
<evidence type="ECO:0000313" key="13">
    <source>
        <dbReference type="EMBL" id="KAJ8936745.1"/>
    </source>
</evidence>
<dbReference type="AlphaFoldDB" id="A0AAV8XDH2"/>
<organism evidence="13 14">
    <name type="scientific">Aromia moschata</name>
    <dbReference type="NCBI Taxonomy" id="1265417"/>
    <lineage>
        <taxon>Eukaryota</taxon>
        <taxon>Metazoa</taxon>
        <taxon>Ecdysozoa</taxon>
        <taxon>Arthropoda</taxon>
        <taxon>Hexapoda</taxon>
        <taxon>Insecta</taxon>
        <taxon>Pterygota</taxon>
        <taxon>Neoptera</taxon>
        <taxon>Endopterygota</taxon>
        <taxon>Coleoptera</taxon>
        <taxon>Polyphaga</taxon>
        <taxon>Cucujiformia</taxon>
        <taxon>Chrysomeloidea</taxon>
        <taxon>Cerambycidae</taxon>
        <taxon>Cerambycinae</taxon>
        <taxon>Callichromatini</taxon>
        <taxon>Aromia</taxon>
    </lineage>
</organism>
<dbReference type="InterPro" id="IPR013087">
    <property type="entry name" value="Znf_C2H2_type"/>
</dbReference>
<keyword evidence="14" id="KW-1185">Reference proteome</keyword>
<reference evidence="13" key="1">
    <citation type="journal article" date="2023" name="Insect Mol. Biol.">
        <title>Genome sequencing provides insights into the evolution of gene families encoding plant cell wall-degrading enzymes in longhorned beetles.</title>
        <authorList>
            <person name="Shin N.R."/>
            <person name="Okamura Y."/>
            <person name="Kirsch R."/>
            <person name="Pauchet Y."/>
        </authorList>
    </citation>
    <scope>NUCLEOTIDE SEQUENCE</scope>
    <source>
        <strain evidence="13">AMC_N1</strain>
    </source>
</reference>
<dbReference type="PROSITE" id="PS00028">
    <property type="entry name" value="ZINC_FINGER_C2H2_1"/>
    <property type="match status" value="1"/>
</dbReference>
<accession>A0AAV8XDH2</accession>
<evidence type="ECO:0000256" key="8">
    <source>
        <dbReference type="ARBA" id="ARBA00023125"/>
    </source>
</evidence>
<dbReference type="SUPFAM" id="SSF57667">
    <property type="entry name" value="beta-beta-alpha zinc fingers"/>
    <property type="match status" value="1"/>
</dbReference>
<keyword evidence="7" id="KW-0805">Transcription regulation</keyword>
<evidence type="ECO:0000256" key="10">
    <source>
        <dbReference type="ARBA" id="ARBA00023242"/>
    </source>
</evidence>
<evidence type="ECO:0000256" key="11">
    <source>
        <dbReference type="PROSITE-ProRule" id="PRU00042"/>
    </source>
</evidence>
<keyword evidence="3" id="KW-0479">Metal-binding</keyword>
<evidence type="ECO:0000259" key="12">
    <source>
        <dbReference type="PROSITE" id="PS50157"/>
    </source>
</evidence>
<dbReference type="Proteomes" id="UP001162162">
    <property type="component" value="Unassembled WGS sequence"/>
</dbReference>
<feature type="domain" description="C2H2-type" evidence="12">
    <location>
        <begin position="76"/>
        <end position="103"/>
    </location>
</feature>
<gene>
    <name evidence="13" type="ORF">NQ318_016116</name>
</gene>
<keyword evidence="8" id="KW-0238">DNA-binding</keyword>
<evidence type="ECO:0000256" key="1">
    <source>
        <dbReference type="ARBA" id="ARBA00004123"/>
    </source>
</evidence>
<sequence>MSNRNIMLMRQSLNKTETTNSQTSGELKQSRTQNYYSTRTVGLLLQSDSTQKMHHKTIIASGLISHKSVHETERRFNCEICNLGFYLASQLDLHMRRHTGDKPFMCEICSQMLCDKATLIRHKKRHHLSQLGEFSWAGGAWF</sequence>
<dbReference type="GO" id="GO:0008270">
    <property type="term" value="F:zinc ion binding"/>
    <property type="evidence" value="ECO:0007669"/>
    <property type="project" value="UniProtKB-KW"/>
</dbReference>
<keyword evidence="4" id="KW-0677">Repeat</keyword>
<evidence type="ECO:0000256" key="9">
    <source>
        <dbReference type="ARBA" id="ARBA00023163"/>
    </source>
</evidence>
<keyword evidence="5 11" id="KW-0863">Zinc-finger</keyword>
<evidence type="ECO:0000256" key="6">
    <source>
        <dbReference type="ARBA" id="ARBA00022833"/>
    </source>
</evidence>
<keyword evidence="6" id="KW-0862">Zinc</keyword>
<dbReference type="GO" id="GO:0003700">
    <property type="term" value="F:DNA-binding transcription factor activity"/>
    <property type="evidence" value="ECO:0007669"/>
    <property type="project" value="TreeGrafter"/>
</dbReference>
<evidence type="ECO:0000256" key="4">
    <source>
        <dbReference type="ARBA" id="ARBA00022737"/>
    </source>
</evidence>
<dbReference type="Pfam" id="PF00096">
    <property type="entry name" value="zf-C2H2"/>
    <property type="match status" value="1"/>
</dbReference>
<keyword evidence="9" id="KW-0804">Transcription</keyword>
<evidence type="ECO:0000256" key="7">
    <source>
        <dbReference type="ARBA" id="ARBA00023015"/>
    </source>
</evidence>
<dbReference type="GO" id="GO:0000978">
    <property type="term" value="F:RNA polymerase II cis-regulatory region sequence-specific DNA binding"/>
    <property type="evidence" value="ECO:0007669"/>
    <property type="project" value="TreeGrafter"/>
</dbReference>
<dbReference type="GO" id="GO:0005634">
    <property type="term" value="C:nucleus"/>
    <property type="evidence" value="ECO:0007669"/>
    <property type="project" value="UniProtKB-SubCell"/>
</dbReference>
<name>A0AAV8XDH2_9CUCU</name>
<dbReference type="SMART" id="SM00355">
    <property type="entry name" value="ZnF_C2H2"/>
    <property type="match status" value="2"/>
</dbReference>
<evidence type="ECO:0000256" key="3">
    <source>
        <dbReference type="ARBA" id="ARBA00022723"/>
    </source>
</evidence>
<protein>
    <recommendedName>
        <fullName evidence="12">C2H2-type domain-containing protein</fullName>
    </recommendedName>
</protein>
<comment type="similarity">
    <text evidence="2">Belongs to the krueppel C2H2-type zinc-finger protein family.</text>
</comment>
<evidence type="ECO:0000256" key="5">
    <source>
        <dbReference type="ARBA" id="ARBA00022771"/>
    </source>
</evidence>
<feature type="domain" description="C2H2-type" evidence="12">
    <location>
        <begin position="104"/>
        <end position="126"/>
    </location>
</feature>
<keyword evidence="10" id="KW-0539">Nucleus</keyword>
<proteinExistence type="inferred from homology"/>
<comment type="subcellular location">
    <subcellularLocation>
        <location evidence="1">Nucleus</location>
    </subcellularLocation>
</comment>
<dbReference type="GO" id="GO:0006357">
    <property type="term" value="P:regulation of transcription by RNA polymerase II"/>
    <property type="evidence" value="ECO:0007669"/>
    <property type="project" value="TreeGrafter"/>
</dbReference>
<evidence type="ECO:0000256" key="2">
    <source>
        <dbReference type="ARBA" id="ARBA00006991"/>
    </source>
</evidence>
<evidence type="ECO:0000313" key="14">
    <source>
        <dbReference type="Proteomes" id="UP001162162"/>
    </source>
</evidence>
<dbReference type="InterPro" id="IPR051497">
    <property type="entry name" value="Dev/Hematopoietic_TF"/>
</dbReference>
<dbReference type="EMBL" id="JAPWTK010000717">
    <property type="protein sequence ID" value="KAJ8936745.1"/>
    <property type="molecule type" value="Genomic_DNA"/>
</dbReference>